<accession>A0A699UIC5</accession>
<evidence type="ECO:0000313" key="1">
    <source>
        <dbReference type="EMBL" id="GFD21259.1"/>
    </source>
</evidence>
<feature type="non-terminal residue" evidence="1">
    <location>
        <position position="1"/>
    </location>
</feature>
<name>A0A699UIC5_TANCI</name>
<organism evidence="1">
    <name type="scientific">Tanacetum cinerariifolium</name>
    <name type="common">Dalmatian daisy</name>
    <name type="synonym">Chrysanthemum cinerariifolium</name>
    <dbReference type="NCBI Taxonomy" id="118510"/>
    <lineage>
        <taxon>Eukaryota</taxon>
        <taxon>Viridiplantae</taxon>
        <taxon>Streptophyta</taxon>
        <taxon>Embryophyta</taxon>
        <taxon>Tracheophyta</taxon>
        <taxon>Spermatophyta</taxon>
        <taxon>Magnoliopsida</taxon>
        <taxon>eudicotyledons</taxon>
        <taxon>Gunneridae</taxon>
        <taxon>Pentapetalae</taxon>
        <taxon>asterids</taxon>
        <taxon>campanulids</taxon>
        <taxon>Asterales</taxon>
        <taxon>Asteraceae</taxon>
        <taxon>Asteroideae</taxon>
        <taxon>Anthemideae</taxon>
        <taxon>Anthemidinae</taxon>
        <taxon>Tanacetum</taxon>
    </lineage>
</organism>
<protein>
    <submittedName>
        <fullName evidence="1">Uncharacterized protein</fullName>
    </submittedName>
</protein>
<comment type="caution">
    <text evidence="1">The sequence shown here is derived from an EMBL/GenBank/DDBJ whole genome shotgun (WGS) entry which is preliminary data.</text>
</comment>
<reference evidence="1" key="1">
    <citation type="journal article" date="2019" name="Sci. Rep.">
        <title>Draft genome of Tanacetum cinerariifolium, the natural source of mosquito coil.</title>
        <authorList>
            <person name="Yamashiro T."/>
            <person name="Shiraishi A."/>
            <person name="Satake H."/>
            <person name="Nakayama K."/>
        </authorList>
    </citation>
    <scope>NUCLEOTIDE SEQUENCE</scope>
</reference>
<gene>
    <name evidence="1" type="ORF">Tci_893228</name>
</gene>
<proteinExistence type="predicted"/>
<dbReference type="EMBL" id="BKCJ011328452">
    <property type="protein sequence ID" value="GFD21259.1"/>
    <property type="molecule type" value="Genomic_DNA"/>
</dbReference>
<sequence length="77" mass="7661">ALVVAQGVQPVVDIAGAAGQGQGHIEAGRITQKGGGQLGYQFLLGVGFAPECGFLGERGAVEPFAVAGRVGQLVEKG</sequence>
<dbReference type="AlphaFoldDB" id="A0A699UIC5"/>